<evidence type="ECO:0000313" key="2">
    <source>
        <dbReference type="Proteomes" id="UP000094487"/>
    </source>
</evidence>
<dbReference type="RefSeq" id="WP_069319029.1">
    <property type="nucleotide sequence ID" value="NZ_MDDS01000006.1"/>
</dbReference>
<dbReference type="STRING" id="1888892.BFL28_10615"/>
<organism evidence="1 2">
    <name type="scientific">Sphingomonas turrisvirgatae</name>
    <dbReference type="NCBI Taxonomy" id="1888892"/>
    <lineage>
        <taxon>Bacteria</taxon>
        <taxon>Pseudomonadati</taxon>
        <taxon>Pseudomonadota</taxon>
        <taxon>Alphaproteobacteria</taxon>
        <taxon>Sphingomonadales</taxon>
        <taxon>Sphingomonadaceae</taxon>
        <taxon>Sphingomonas</taxon>
    </lineage>
</organism>
<comment type="caution">
    <text evidence="1">The sequence shown here is derived from an EMBL/GenBank/DDBJ whole genome shotgun (WGS) entry which is preliminary data.</text>
</comment>
<reference evidence="1 2" key="1">
    <citation type="submission" date="2016-08" db="EMBL/GenBank/DDBJ databases">
        <title>Draft genome of the agarase producing Sphingomonas sp. MCT13.</title>
        <authorList>
            <person name="D'Andrea M.M."/>
            <person name="Rossolini G.M."/>
            <person name="Thaller M.C."/>
        </authorList>
    </citation>
    <scope>NUCLEOTIDE SEQUENCE [LARGE SCALE GENOMIC DNA]</scope>
    <source>
        <strain evidence="1 2">MCT13</strain>
    </source>
</reference>
<evidence type="ECO:0008006" key="3">
    <source>
        <dbReference type="Google" id="ProtNLM"/>
    </source>
</evidence>
<evidence type="ECO:0000313" key="1">
    <source>
        <dbReference type="EMBL" id="ODP39257.1"/>
    </source>
</evidence>
<name>A0A1E3LZL2_9SPHN</name>
<proteinExistence type="predicted"/>
<gene>
    <name evidence="1" type="ORF">BFL28_10615</name>
</gene>
<accession>A0A1E3LZL2</accession>
<keyword evidence="2" id="KW-1185">Reference proteome</keyword>
<dbReference type="Proteomes" id="UP000094487">
    <property type="component" value="Unassembled WGS sequence"/>
</dbReference>
<dbReference type="AlphaFoldDB" id="A0A1E3LZL2"/>
<dbReference type="EMBL" id="MDDS01000006">
    <property type="protein sequence ID" value="ODP39257.1"/>
    <property type="molecule type" value="Genomic_DNA"/>
</dbReference>
<protein>
    <recommendedName>
        <fullName evidence="3">Tail tubular protein A</fullName>
    </recommendedName>
</protein>
<dbReference type="OrthoDB" id="7278537at2"/>
<sequence length="210" mass="23108">MASVVSICNDALASIGADAIASIEERSVSAVECKRAYDGVVDDILSRHEWGFLTRRVTGAPVVTDRSSEWTYGYAKPDGATRVLRVLPKPEASYPEFGMFDLPMWDAYGPIPFVEQGGTIYANVPNAIVEYRASTAPVSDFPPLLRYAVSMELAARVAMPIKKDRAIKGDAIQMAELSLKRAIAEDENRYPRRVQQYVSEAELARRGAFG</sequence>